<evidence type="ECO:0000256" key="2">
    <source>
        <dbReference type="ARBA" id="ARBA00023125"/>
    </source>
</evidence>
<dbReference type="InterPro" id="IPR037923">
    <property type="entry name" value="HTH-like"/>
</dbReference>
<dbReference type="PROSITE" id="PS01124">
    <property type="entry name" value="HTH_ARAC_FAMILY_2"/>
    <property type="match status" value="1"/>
</dbReference>
<gene>
    <name evidence="5" type="ORF">SAMN04488116_1236</name>
</gene>
<dbReference type="InterPro" id="IPR018060">
    <property type="entry name" value="HTH_AraC"/>
</dbReference>
<dbReference type="GO" id="GO:0043565">
    <property type="term" value="F:sequence-specific DNA binding"/>
    <property type="evidence" value="ECO:0007669"/>
    <property type="project" value="InterPro"/>
</dbReference>
<evidence type="ECO:0000313" key="5">
    <source>
        <dbReference type="EMBL" id="SHG44452.1"/>
    </source>
</evidence>
<feature type="domain" description="HTH araC/xylS-type" evidence="4">
    <location>
        <begin position="169"/>
        <end position="267"/>
    </location>
</feature>
<dbReference type="InterPro" id="IPR020449">
    <property type="entry name" value="Tscrpt_reg_AraC-type_HTH"/>
</dbReference>
<evidence type="ECO:0000313" key="6">
    <source>
        <dbReference type="Proteomes" id="UP000184532"/>
    </source>
</evidence>
<dbReference type="PANTHER" id="PTHR43280:SF32">
    <property type="entry name" value="TRANSCRIPTIONAL REGULATORY PROTEIN"/>
    <property type="match status" value="1"/>
</dbReference>
<proteinExistence type="predicted"/>
<name>A0A1M5JV15_9FLAO</name>
<dbReference type="Pfam" id="PF02311">
    <property type="entry name" value="AraC_binding"/>
    <property type="match status" value="1"/>
</dbReference>
<sequence>MGNFTIRDIAKLLVQIPMVQELHRHDFYFVLALERSSGQHHIDFTPYPVGDHCVFFMRPGQVHDLQLDQGSTGFVMQFTSDFFDNCSMDSKLLLRSCSNTHLYTFDPSSFGPVIAPLHAMLNEFTLKRPGYEKMIKAHLDIFLIELLRQQQAKVPNPKGPNLYPLERLEAFLELLETHLATRKKVSDYAEMLNLSTYQLNSITKAGLGKTCSQVINDQVILESKRLLLATSNQVKEIAYGLGYEDVSYFIRFFKKQTGHSPDAYRQNFA</sequence>
<evidence type="ECO:0000256" key="3">
    <source>
        <dbReference type="ARBA" id="ARBA00023163"/>
    </source>
</evidence>
<keyword evidence="2 5" id="KW-0238">DNA-binding</keyword>
<dbReference type="SUPFAM" id="SSF46689">
    <property type="entry name" value="Homeodomain-like"/>
    <property type="match status" value="1"/>
</dbReference>
<dbReference type="SUPFAM" id="SSF51215">
    <property type="entry name" value="Regulatory protein AraC"/>
    <property type="match status" value="1"/>
</dbReference>
<dbReference type="InterPro" id="IPR009057">
    <property type="entry name" value="Homeodomain-like_sf"/>
</dbReference>
<evidence type="ECO:0000256" key="1">
    <source>
        <dbReference type="ARBA" id="ARBA00023015"/>
    </source>
</evidence>
<dbReference type="PANTHER" id="PTHR43280">
    <property type="entry name" value="ARAC-FAMILY TRANSCRIPTIONAL REGULATOR"/>
    <property type="match status" value="1"/>
</dbReference>
<keyword evidence="3" id="KW-0804">Transcription</keyword>
<dbReference type="SMART" id="SM00342">
    <property type="entry name" value="HTH_ARAC"/>
    <property type="match status" value="1"/>
</dbReference>
<dbReference type="PRINTS" id="PR00032">
    <property type="entry name" value="HTHARAC"/>
</dbReference>
<dbReference type="EMBL" id="FQWL01000002">
    <property type="protein sequence ID" value="SHG44452.1"/>
    <property type="molecule type" value="Genomic_DNA"/>
</dbReference>
<protein>
    <submittedName>
        <fullName evidence="5">AraC-type DNA-binding protein</fullName>
    </submittedName>
</protein>
<keyword evidence="1" id="KW-0805">Transcription regulation</keyword>
<dbReference type="STRING" id="570519.SAMN04488116_1236"/>
<dbReference type="Pfam" id="PF12833">
    <property type="entry name" value="HTH_18"/>
    <property type="match status" value="1"/>
</dbReference>
<reference evidence="6" key="1">
    <citation type="submission" date="2016-11" db="EMBL/GenBank/DDBJ databases">
        <authorList>
            <person name="Varghese N."/>
            <person name="Submissions S."/>
        </authorList>
    </citation>
    <scope>NUCLEOTIDE SEQUENCE [LARGE SCALE GENOMIC DNA]</scope>
    <source>
        <strain evidence="6">DSM 22638</strain>
    </source>
</reference>
<dbReference type="Proteomes" id="UP000184532">
    <property type="component" value="Unassembled WGS sequence"/>
</dbReference>
<keyword evidence="6" id="KW-1185">Reference proteome</keyword>
<dbReference type="InterPro" id="IPR003313">
    <property type="entry name" value="AraC-bd"/>
</dbReference>
<dbReference type="GO" id="GO:0003700">
    <property type="term" value="F:DNA-binding transcription factor activity"/>
    <property type="evidence" value="ECO:0007669"/>
    <property type="project" value="InterPro"/>
</dbReference>
<organism evidence="5 6">
    <name type="scientific">Flagellimonas flava</name>
    <dbReference type="NCBI Taxonomy" id="570519"/>
    <lineage>
        <taxon>Bacteria</taxon>
        <taxon>Pseudomonadati</taxon>
        <taxon>Bacteroidota</taxon>
        <taxon>Flavobacteriia</taxon>
        <taxon>Flavobacteriales</taxon>
        <taxon>Flavobacteriaceae</taxon>
        <taxon>Flagellimonas</taxon>
    </lineage>
</organism>
<accession>A0A1M5JV15</accession>
<evidence type="ECO:0000259" key="4">
    <source>
        <dbReference type="PROSITE" id="PS01124"/>
    </source>
</evidence>
<dbReference type="AlphaFoldDB" id="A0A1M5JV15"/>
<dbReference type="Gene3D" id="1.10.10.60">
    <property type="entry name" value="Homeodomain-like"/>
    <property type="match status" value="1"/>
</dbReference>